<dbReference type="EMBL" id="JBHSON010000094">
    <property type="protein sequence ID" value="MFC5752704.1"/>
    <property type="molecule type" value="Genomic_DNA"/>
</dbReference>
<dbReference type="InterPro" id="IPR016164">
    <property type="entry name" value="FAD-linked_Oxase-like_C"/>
</dbReference>
<evidence type="ECO:0000256" key="3">
    <source>
        <dbReference type="SAM" id="MobiDB-lite"/>
    </source>
</evidence>
<sequence length="442" mass="44891">MPGSGSGRERGAGARGTEAGSTSVGAARGRPRKAGRAAALSALAKVCGDVRPGEPEEGVLGVVPAIVAAPATVAEAAEVMRTAAGKGLAVVPRGAETRLDWGTPPDRCDLLLDTSRLDAVVEHAAGDLVATVQAGLGTDRLAEVLAEQGQRLALDFPLPGSTVGGTIAAAAAGPLRLLYGSPRDLVIGLTVIRADGRVARSGGKVVKNVAGYDLGRLFSGSYGTLGLIVEATFRLHPVPVARAYVTRAVPDAAGAREAVQAVLHSPTAPSALEVAAQGGGVVIGVLLEGVEAGVTARTAQITALLGADAKVGEEPPEWWGAYPDGTTLIDVTSPPAALPGLLAAVEETGPGASLTWSADGRGHVGLSSETTPGQAKDALERLRSLLIGAPHRGGAVVRYAPETVRAELDLWGPVPALSLMRRVKEQFDPEYRLSPGRFVGGL</sequence>
<protein>
    <submittedName>
        <fullName evidence="5">FAD-binding oxidoreductase</fullName>
    </submittedName>
</protein>
<evidence type="ECO:0000256" key="1">
    <source>
        <dbReference type="ARBA" id="ARBA00022630"/>
    </source>
</evidence>
<dbReference type="PROSITE" id="PS51387">
    <property type="entry name" value="FAD_PCMH"/>
    <property type="match status" value="1"/>
</dbReference>
<dbReference type="SUPFAM" id="SSF56176">
    <property type="entry name" value="FAD-binding/transporter-associated domain-like"/>
    <property type="match status" value="1"/>
</dbReference>
<feature type="region of interest" description="Disordered" evidence="3">
    <location>
        <begin position="1"/>
        <end position="32"/>
    </location>
</feature>
<feature type="domain" description="FAD-binding PCMH-type" evidence="4">
    <location>
        <begin position="60"/>
        <end position="238"/>
    </location>
</feature>
<feature type="compositionally biased region" description="Low complexity" evidence="3">
    <location>
        <begin position="15"/>
        <end position="28"/>
    </location>
</feature>
<proteinExistence type="predicted"/>
<dbReference type="RefSeq" id="WP_378288953.1">
    <property type="nucleotide sequence ID" value="NZ_JBHSON010000094.1"/>
</dbReference>
<dbReference type="InterPro" id="IPR016169">
    <property type="entry name" value="FAD-bd_PCMH_sub2"/>
</dbReference>
<reference evidence="6" key="1">
    <citation type="journal article" date="2019" name="Int. J. Syst. Evol. Microbiol.">
        <title>The Global Catalogue of Microorganisms (GCM) 10K type strain sequencing project: providing services to taxonomists for standard genome sequencing and annotation.</title>
        <authorList>
            <consortium name="The Broad Institute Genomics Platform"/>
            <consortium name="The Broad Institute Genome Sequencing Center for Infectious Disease"/>
            <person name="Wu L."/>
            <person name="Ma J."/>
        </authorList>
    </citation>
    <scope>NUCLEOTIDE SEQUENCE [LARGE SCALE GENOMIC DNA]</scope>
    <source>
        <strain evidence="6">KCTC 42087</strain>
    </source>
</reference>
<dbReference type="PANTHER" id="PTHR11748:SF103">
    <property type="entry name" value="GLYCOLATE OXIDASE SUBUNIT GLCE"/>
    <property type="match status" value="1"/>
</dbReference>
<dbReference type="Proteomes" id="UP001596074">
    <property type="component" value="Unassembled WGS sequence"/>
</dbReference>
<comment type="caution">
    <text evidence="5">The sequence shown here is derived from an EMBL/GenBank/DDBJ whole genome shotgun (WGS) entry which is preliminary data.</text>
</comment>
<evidence type="ECO:0000256" key="2">
    <source>
        <dbReference type="ARBA" id="ARBA00022827"/>
    </source>
</evidence>
<dbReference type="SUPFAM" id="SSF55103">
    <property type="entry name" value="FAD-linked oxidases, C-terminal domain"/>
    <property type="match status" value="1"/>
</dbReference>
<evidence type="ECO:0000259" key="4">
    <source>
        <dbReference type="PROSITE" id="PS51387"/>
    </source>
</evidence>
<organism evidence="5 6">
    <name type="scientific">Actinomadura rugatobispora</name>
    <dbReference type="NCBI Taxonomy" id="1994"/>
    <lineage>
        <taxon>Bacteria</taxon>
        <taxon>Bacillati</taxon>
        <taxon>Actinomycetota</taxon>
        <taxon>Actinomycetes</taxon>
        <taxon>Streptosporangiales</taxon>
        <taxon>Thermomonosporaceae</taxon>
        <taxon>Actinomadura</taxon>
    </lineage>
</organism>
<keyword evidence="6" id="KW-1185">Reference proteome</keyword>
<keyword evidence="2" id="KW-0274">FAD</keyword>
<dbReference type="InterPro" id="IPR006094">
    <property type="entry name" value="Oxid_FAD_bind_N"/>
</dbReference>
<accession>A0ABW1ADV0</accession>
<dbReference type="Pfam" id="PF01565">
    <property type="entry name" value="FAD_binding_4"/>
    <property type="match status" value="1"/>
</dbReference>
<evidence type="ECO:0000313" key="6">
    <source>
        <dbReference type="Proteomes" id="UP001596074"/>
    </source>
</evidence>
<name>A0ABW1ADV0_9ACTN</name>
<gene>
    <name evidence="5" type="ORF">ACFPZN_44425</name>
</gene>
<keyword evidence="1" id="KW-0285">Flavoprotein</keyword>
<dbReference type="InterPro" id="IPR016166">
    <property type="entry name" value="FAD-bd_PCMH"/>
</dbReference>
<dbReference type="InterPro" id="IPR036318">
    <property type="entry name" value="FAD-bd_PCMH-like_sf"/>
</dbReference>
<dbReference type="PANTHER" id="PTHR11748">
    <property type="entry name" value="D-LACTATE DEHYDROGENASE"/>
    <property type="match status" value="1"/>
</dbReference>
<dbReference type="Gene3D" id="3.30.465.10">
    <property type="match status" value="1"/>
</dbReference>
<evidence type="ECO:0000313" key="5">
    <source>
        <dbReference type="EMBL" id="MFC5752704.1"/>
    </source>
</evidence>